<dbReference type="AlphaFoldDB" id="A0A6P8N3N2"/>
<dbReference type="SMART" id="SM00698">
    <property type="entry name" value="MORN"/>
    <property type="match status" value="9"/>
</dbReference>
<dbReference type="InterPro" id="IPR003409">
    <property type="entry name" value="MORN"/>
</dbReference>
<dbReference type="Proteomes" id="UP000515164">
    <property type="component" value="Unplaced"/>
</dbReference>
<organism evidence="10 11">
    <name type="scientific">Bombus bifarius</name>
    <dbReference type="NCBI Taxonomy" id="103933"/>
    <lineage>
        <taxon>Eukaryota</taxon>
        <taxon>Metazoa</taxon>
        <taxon>Ecdysozoa</taxon>
        <taxon>Arthropoda</taxon>
        <taxon>Hexapoda</taxon>
        <taxon>Insecta</taxon>
        <taxon>Pterygota</taxon>
        <taxon>Neoptera</taxon>
        <taxon>Endopterygota</taxon>
        <taxon>Hymenoptera</taxon>
        <taxon>Apocrita</taxon>
        <taxon>Aculeata</taxon>
        <taxon>Apoidea</taxon>
        <taxon>Anthophila</taxon>
        <taxon>Apidae</taxon>
        <taxon>Bombus</taxon>
        <taxon>Pyrobombus</taxon>
    </lineage>
</organism>
<name>A0A6P8N3N2_9HYME</name>
<evidence type="ECO:0000256" key="3">
    <source>
        <dbReference type="ARBA" id="ARBA00022490"/>
    </source>
</evidence>
<reference evidence="11" key="1">
    <citation type="submission" date="2025-08" db="UniProtKB">
        <authorList>
            <consortium name="RefSeq"/>
        </authorList>
    </citation>
    <scope>IDENTIFICATION</scope>
    <source>
        <tissue evidence="11">Muscle</tissue>
    </source>
</reference>
<evidence type="ECO:0000313" key="11">
    <source>
        <dbReference type="RefSeq" id="XP_033309295.1"/>
    </source>
</evidence>
<keyword evidence="4" id="KW-0677">Repeat</keyword>
<evidence type="ECO:0000256" key="5">
    <source>
        <dbReference type="ARBA" id="ARBA00022846"/>
    </source>
</evidence>
<dbReference type="GO" id="GO:0005930">
    <property type="term" value="C:axoneme"/>
    <property type="evidence" value="ECO:0007669"/>
    <property type="project" value="UniProtKB-SubCell"/>
</dbReference>
<dbReference type="PANTHER" id="PTHR46613">
    <property type="entry name" value="RADIAL SPOKE HEAD 10 HOMOLOG B-RELATED"/>
    <property type="match status" value="1"/>
</dbReference>
<dbReference type="GO" id="GO:0031514">
    <property type="term" value="C:motile cilium"/>
    <property type="evidence" value="ECO:0007669"/>
    <property type="project" value="UniProtKB-SubCell"/>
</dbReference>
<evidence type="ECO:0000256" key="8">
    <source>
        <dbReference type="ARBA" id="ARBA00023273"/>
    </source>
</evidence>
<keyword evidence="10" id="KW-1185">Reference proteome</keyword>
<keyword evidence="7" id="KW-0206">Cytoskeleton</keyword>
<dbReference type="Gene3D" id="2.20.110.10">
    <property type="entry name" value="Histone H3 K4-specific methyltransferase SET7/9 N-terminal domain"/>
    <property type="match status" value="4"/>
</dbReference>
<evidence type="ECO:0000256" key="4">
    <source>
        <dbReference type="ARBA" id="ARBA00022737"/>
    </source>
</evidence>
<gene>
    <name evidence="11" type="primary">LOC117210406</name>
</gene>
<evidence type="ECO:0000256" key="1">
    <source>
        <dbReference type="ARBA" id="ARBA00004230"/>
    </source>
</evidence>
<evidence type="ECO:0000313" key="10">
    <source>
        <dbReference type="Proteomes" id="UP000515164"/>
    </source>
</evidence>
<evidence type="ECO:0000256" key="2">
    <source>
        <dbReference type="ARBA" id="ARBA00004430"/>
    </source>
</evidence>
<evidence type="ECO:0000256" key="6">
    <source>
        <dbReference type="ARBA" id="ARBA00023069"/>
    </source>
</evidence>
<dbReference type="KEGG" id="bbif:117210406"/>
<feature type="compositionally biased region" description="Basic and acidic residues" evidence="9">
    <location>
        <begin position="107"/>
        <end position="122"/>
    </location>
</feature>
<dbReference type="SUPFAM" id="SSF82185">
    <property type="entry name" value="Histone H3 K4-specific methyltransferase SET7/9 N-terminal domain"/>
    <property type="match status" value="3"/>
</dbReference>
<evidence type="ECO:0000256" key="9">
    <source>
        <dbReference type="SAM" id="MobiDB-lite"/>
    </source>
</evidence>
<evidence type="ECO:0000256" key="7">
    <source>
        <dbReference type="ARBA" id="ARBA00023212"/>
    </source>
</evidence>
<dbReference type="Pfam" id="PF02493">
    <property type="entry name" value="MORN"/>
    <property type="match status" value="9"/>
</dbReference>
<keyword evidence="5" id="KW-0282">Flagellum</keyword>
<protein>
    <submittedName>
        <fullName evidence="11">Uncharacterized protein LOC117210406</fullName>
    </submittedName>
</protein>
<feature type="region of interest" description="Disordered" evidence="9">
    <location>
        <begin position="94"/>
        <end position="134"/>
    </location>
</feature>
<proteinExistence type="predicted"/>
<dbReference type="GeneID" id="117210406"/>
<dbReference type="PANTHER" id="PTHR46613:SF1">
    <property type="entry name" value="RADIAL SPOKE HEAD 10 HOMOLOG B-RELATED"/>
    <property type="match status" value="1"/>
</dbReference>
<comment type="subcellular location">
    <subcellularLocation>
        <location evidence="1">Cell projection</location>
        <location evidence="1">Cilium</location>
        <location evidence="1">Flagellum</location>
    </subcellularLocation>
    <subcellularLocation>
        <location evidence="2">Cytoplasm</location>
        <location evidence="2">Cytoskeleton</location>
        <location evidence="2">Cilium axoneme</location>
    </subcellularLocation>
</comment>
<dbReference type="RefSeq" id="XP_033309295.1">
    <property type="nucleotide sequence ID" value="XM_033453404.1"/>
</dbReference>
<sequence length="590" mass="68368">MNSTLKEVILEKCRKKVISLESYSENEGEVEEMEEKESEIVEELPFEDILADKRRKYSAKEEFIFLLYNDTLQYFVKEWDGTYLRKKPTKILVDDSRNSSNDDEDIGERQDCEDVNESKESDNNSEEFNNDTNKSSFVSSWKLSLPDEFANIRFISNNTYSGRISRKMMEGEGVYKWSNGARYKGEFEQNVMHGKGLLEWNNVCWYEGDFTNGYRHGRGIMVDGENRYMYTGQWHMGQRHGKGYSRYSDNGSYDGDWVMNKMNGIGLRIYPSGGRYVGQWKNGVRDGIGTMVWPNGSLYRGEWKCGAMHGYGEYVWNGFFNKTFAWPQEASYVGYWRRGMRHGKGEIKLNSVGGAKYSGYWKDNKKHGYGVIIGSNGHKFEANPLFSNDILYAPNVVADNLETETKTKDEGECMRTAKEIKTAFVEKPGQLVETWPTPILKPEQFLCLSYYITRLLDPKNMEPSVVFSPPSGKCYSCERESCSCLPHPLSIDTITSERNDITQTHAPESYTENMIESVWKYEECWTYNCLTFHMHRLREIYNDYATLFAKSAPKCNLAMSRLCLWQLWRDCGIHKKGLSLTEIDSYIGER</sequence>
<keyword evidence="8" id="KW-0966">Cell projection</keyword>
<keyword evidence="3" id="KW-0963">Cytoplasm</keyword>
<keyword evidence="6" id="KW-0969">Cilium</keyword>
<accession>A0A6P8N3N2</accession>